<comment type="caution">
    <text evidence="1">The sequence shown here is derived from an EMBL/GenBank/DDBJ whole genome shotgun (WGS) entry which is preliminary data.</text>
</comment>
<dbReference type="RefSeq" id="WP_194705125.1">
    <property type="nucleotide sequence ID" value="NZ_JADKPN010000001.1"/>
</dbReference>
<dbReference type="InterPro" id="IPR019587">
    <property type="entry name" value="Polyketide_cyclase/dehydratase"/>
</dbReference>
<accession>A0A930V6U8</accession>
<organism evidence="1 2">
    <name type="scientific">Nocardioides islandensis</name>
    <dbReference type="NCBI Taxonomy" id="433663"/>
    <lineage>
        <taxon>Bacteria</taxon>
        <taxon>Bacillati</taxon>
        <taxon>Actinomycetota</taxon>
        <taxon>Actinomycetes</taxon>
        <taxon>Propionibacteriales</taxon>
        <taxon>Nocardioidaceae</taxon>
        <taxon>Nocardioides</taxon>
    </lineage>
</organism>
<protein>
    <submittedName>
        <fullName evidence="1">SRPBCC family protein</fullName>
    </submittedName>
</protein>
<gene>
    <name evidence="1" type="ORF">ISU07_02315</name>
</gene>
<evidence type="ECO:0000313" key="1">
    <source>
        <dbReference type="EMBL" id="MBF4761949.1"/>
    </source>
</evidence>
<name>A0A930V6U8_9ACTN</name>
<evidence type="ECO:0000313" key="2">
    <source>
        <dbReference type="Proteomes" id="UP000640489"/>
    </source>
</evidence>
<dbReference type="Pfam" id="PF10604">
    <property type="entry name" value="Polyketide_cyc2"/>
    <property type="match status" value="1"/>
</dbReference>
<dbReference type="InterPro" id="IPR023393">
    <property type="entry name" value="START-like_dom_sf"/>
</dbReference>
<dbReference type="SUPFAM" id="SSF55961">
    <property type="entry name" value="Bet v1-like"/>
    <property type="match status" value="1"/>
</dbReference>
<keyword evidence="2" id="KW-1185">Reference proteome</keyword>
<dbReference type="Proteomes" id="UP000640489">
    <property type="component" value="Unassembled WGS sequence"/>
</dbReference>
<dbReference type="CDD" id="cd07812">
    <property type="entry name" value="SRPBCC"/>
    <property type="match status" value="1"/>
</dbReference>
<dbReference type="EMBL" id="JADKPN010000001">
    <property type="protein sequence ID" value="MBF4761949.1"/>
    <property type="molecule type" value="Genomic_DNA"/>
</dbReference>
<dbReference type="Gene3D" id="3.30.530.20">
    <property type="match status" value="1"/>
</dbReference>
<reference evidence="1" key="1">
    <citation type="submission" date="2020-11" db="EMBL/GenBank/DDBJ databases">
        <title>Nocardioides sp. nov., isolated from Soil of Cynanchum wilfordii Hemsley rhizosphere.</title>
        <authorList>
            <person name="Lee J.-S."/>
            <person name="Suh M.K."/>
            <person name="Kim J.-S."/>
        </authorList>
    </citation>
    <scope>NUCLEOTIDE SEQUENCE</scope>
    <source>
        <strain evidence="1">KCTC 19275</strain>
    </source>
</reference>
<sequence length="159" mass="17412">MTKRIPHDEVSTEITAPPEAVYALISDVTRMGEWSPECVRAVWVRGATGPVVGARFKAWNKGGRGPAWFNWPVVTAAEPGREFAFNRSGPAIGSYTWRYVLTPTATGTRVTESFDADKLLGPVMTWLTEKWTGSPDRDADLRRGMTTTLARLKGAAEAA</sequence>
<proteinExistence type="predicted"/>
<dbReference type="AlphaFoldDB" id="A0A930V6U8"/>